<name>A0A4Y9YL63_9APHY</name>
<proteinExistence type="predicted"/>
<dbReference type="PANTHER" id="PTHR28058:SF1">
    <property type="entry name" value="SMALL RIBOSOMAL SUBUNIT PROTEIN BS1M"/>
    <property type="match status" value="1"/>
</dbReference>
<reference evidence="2 3" key="1">
    <citation type="submission" date="2019-01" db="EMBL/GenBank/DDBJ databases">
        <title>Genome sequencing of the rare red list fungi Fomitopsis rosea.</title>
        <authorList>
            <person name="Buettner E."/>
            <person name="Kellner H."/>
        </authorList>
    </citation>
    <scope>NUCLEOTIDE SEQUENCE [LARGE SCALE GENOMIC DNA]</scope>
    <source>
        <strain evidence="2 3">DSM 105464</strain>
    </source>
</reference>
<dbReference type="Proteomes" id="UP000298390">
    <property type="component" value="Unassembled WGS sequence"/>
</dbReference>
<organism evidence="2 3">
    <name type="scientific">Rhodofomes roseus</name>
    <dbReference type="NCBI Taxonomy" id="34475"/>
    <lineage>
        <taxon>Eukaryota</taxon>
        <taxon>Fungi</taxon>
        <taxon>Dikarya</taxon>
        <taxon>Basidiomycota</taxon>
        <taxon>Agaricomycotina</taxon>
        <taxon>Agaricomycetes</taxon>
        <taxon>Polyporales</taxon>
        <taxon>Rhodofomes</taxon>
    </lineage>
</organism>
<dbReference type="AlphaFoldDB" id="A0A4Y9YL63"/>
<comment type="caution">
    <text evidence="2">The sequence shown here is derived from an EMBL/GenBank/DDBJ whole genome shotgun (WGS) entry which is preliminary data.</text>
</comment>
<evidence type="ECO:0000313" key="3">
    <source>
        <dbReference type="Proteomes" id="UP000298390"/>
    </source>
</evidence>
<dbReference type="PANTHER" id="PTHR28058">
    <property type="entry name" value="37S RIBOSOMAL PROTEIN MRP51, MITOCHONDRIAL"/>
    <property type="match status" value="1"/>
</dbReference>
<accession>A0A4Y9YL63</accession>
<dbReference type="STRING" id="34475.A0A4Y9YL63"/>
<dbReference type="EMBL" id="SEKV01000156">
    <property type="protein sequence ID" value="TFY62700.1"/>
    <property type="molecule type" value="Genomic_DNA"/>
</dbReference>
<gene>
    <name evidence="2" type="ORF">EVJ58_g3696</name>
</gene>
<evidence type="ECO:0000256" key="1">
    <source>
        <dbReference type="SAM" id="MobiDB-lite"/>
    </source>
</evidence>
<feature type="region of interest" description="Disordered" evidence="1">
    <location>
        <begin position="121"/>
        <end position="148"/>
    </location>
</feature>
<sequence length="440" mass="49441">MSTPAPSQFAALLRQSRFASYDPSIGQVYTSFGGHAQRGNWGLKRPLPLRRRKGNVTVQAIDSTAQQTEWKGGERQTRWIQMWEEVGLTPRLADGPWRERLGPTAEIRWDVDSEFGLATKPPVQTKPSMVSRPSVHQQKKYKEDEEEEELSEAIPNVYAMTDRAFERYLKKLREMRPAFLNWLDEQARAAKEQGYSIPRVERGSLWRHRQAAETDKYKLFLMSRAFKEYSSHDSRVIEQQPQLYGGLVYARTSMLQSKILAEPQPGRILERLLGQGGHAGGDYVASFAGMTPHLHKTLAENKDPINWRSLGAAPDAPDAMRGATTFRVAQTQLFAAPATVRLNPAGLDGVGMSMDVYVPPDTEHGKQNPYPPGSREYVGYQRVEEPSMIRYTKPKPVQESKKKYGPPGEQGAADIVQTLTGIISNTGPPSVRITIIHNSR</sequence>
<dbReference type="InterPro" id="IPR016712">
    <property type="entry name" value="Rbsml_bS1m-like"/>
</dbReference>
<evidence type="ECO:0000313" key="2">
    <source>
        <dbReference type="EMBL" id="TFY62700.1"/>
    </source>
</evidence>
<protein>
    <submittedName>
        <fullName evidence="2">Uncharacterized protein</fullName>
    </submittedName>
</protein>
<dbReference type="Pfam" id="PF11709">
    <property type="entry name" value="Mit_ribos_Mrp51"/>
    <property type="match status" value="1"/>
</dbReference>